<dbReference type="InterPro" id="IPR029044">
    <property type="entry name" value="Nucleotide-diphossugar_trans"/>
</dbReference>
<organism evidence="2 3">
    <name type="scientific">Microbacterium dextranolyticum</name>
    <dbReference type="NCBI Taxonomy" id="36806"/>
    <lineage>
        <taxon>Bacteria</taxon>
        <taxon>Bacillati</taxon>
        <taxon>Actinomycetota</taxon>
        <taxon>Actinomycetes</taxon>
        <taxon>Micrococcales</taxon>
        <taxon>Microbacteriaceae</taxon>
        <taxon>Microbacterium</taxon>
    </lineage>
</organism>
<proteinExistence type="predicted"/>
<reference evidence="2" key="2">
    <citation type="submission" date="2023-01" db="EMBL/GenBank/DDBJ databases">
        <authorList>
            <person name="Sun Q."/>
            <person name="Evtushenko L."/>
        </authorList>
    </citation>
    <scope>NUCLEOTIDE SEQUENCE</scope>
    <source>
        <strain evidence="2">VKM Ac-1940</strain>
    </source>
</reference>
<keyword evidence="3" id="KW-1185">Reference proteome</keyword>
<feature type="domain" description="Glycosyltransferase 2-like" evidence="1">
    <location>
        <begin position="15"/>
        <end position="135"/>
    </location>
</feature>
<dbReference type="Proteomes" id="UP001142291">
    <property type="component" value="Unassembled WGS sequence"/>
</dbReference>
<dbReference type="AlphaFoldDB" id="A0A9W6M683"/>
<comment type="caution">
    <text evidence="2">The sequence shown here is derived from an EMBL/GenBank/DDBJ whole genome shotgun (WGS) entry which is preliminary data.</text>
</comment>
<dbReference type="PANTHER" id="PTHR22916:SF3">
    <property type="entry name" value="UDP-GLCNAC:BETAGAL BETA-1,3-N-ACETYLGLUCOSAMINYLTRANSFERASE-LIKE PROTEIN 1"/>
    <property type="match status" value="1"/>
</dbReference>
<dbReference type="CDD" id="cd00761">
    <property type="entry name" value="Glyco_tranf_GTA_type"/>
    <property type="match status" value="1"/>
</dbReference>
<dbReference type="SUPFAM" id="SSF53448">
    <property type="entry name" value="Nucleotide-diphospho-sugar transferases"/>
    <property type="match status" value="1"/>
</dbReference>
<sequence>MSFDTDHTDSDALVTVIVPGRDVEAFASEAISSLRAQTFDRWHAILVDDGSLDATSDIFAEASRDPRFSLVRHDSPRGLGAARNAALDRVSTPYVGFLDADDVMTPHALELLVASLTASGSDVAVGAYVRLRPDDRGGYSAGDVQPWVRAATSPRRTGTTLAAHPEVSGNIVAWSKLSRVELWRRHDLRFPEGVLYEDQIVTQRLYTHARGIDVLPDVVVQWRERADGSSITQHTDSVPVLTDYLAGLRGGLRILDAAGHRAAARSRVRLILEMDAPSLVRIAQGHSDPAYRRLLGAFARELVARAELEGLKVEPAAAELGSAAALW</sequence>
<evidence type="ECO:0000313" key="3">
    <source>
        <dbReference type="Proteomes" id="UP001142291"/>
    </source>
</evidence>
<dbReference type="PANTHER" id="PTHR22916">
    <property type="entry name" value="GLYCOSYLTRANSFERASE"/>
    <property type="match status" value="1"/>
</dbReference>
<evidence type="ECO:0000259" key="1">
    <source>
        <dbReference type="Pfam" id="PF00535"/>
    </source>
</evidence>
<reference evidence="2" key="1">
    <citation type="journal article" date="2014" name="Int. J. Syst. Evol. Microbiol.">
        <title>Complete genome sequence of Corynebacterium casei LMG S-19264T (=DSM 44701T), isolated from a smear-ripened cheese.</title>
        <authorList>
            <consortium name="US DOE Joint Genome Institute (JGI-PGF)"/>
            <person name="Walter F."/>
            <person name="Albersmeier A."/>
            <person name="Kalinowski J."/>
            <person name="Ruckert C."/>
        </authorList>
    </citation>
    <scope>NUCLEOTIDE SEQUENCE</scope>
    <source>
        <strain evidence="2">VKM Ac-1940</strain>
    </source>
</reference>
<protein>
    <recommendedName>
        <fullName evidence="1">Glycosyltransferase 2-like domain-containing protein</fullName>
    </recommendedName>
</protein>
<evidence type="ECO:0000313" key="2">
    <source>
        <dbReference type="EMBL" id="GLJ95582.1"/>
    </source>
</evidence>
<dbReference type="EMBL" id="BSER01000009">
    <property type="protein sequence ID" value="GLJ95582.1"/>
    <property type="molecule type" value="Genomic_DNA"/>
</dbReference>
<accession>A0A9W6M683</accession>
<gene>
    <name evidence="2" type="ORF">GCM10017591_16450</name>
</gene>
<dbReference type="Pfam" id="PF00535">
    <property type="entry name" value="Glycos_transf_2"/>
    <property type="match status" value="1"/>
</dbReference>
<dbReference type="InterPro" id="IPR001173">
    <property type="entry name" value="Glyco_trans_2-like"/>
</dbReference>
<name>A0A9W6M683_9MICO</name>
<dbReference type="RefSeq" id="WP_271202527.1">
    <property type="nucleotide sequence ID" value="NZ_BAAAUR010000001.1"/>
</dbReference>
<dbReference type="GO" id="GO:0016758">
    <property type="term" value="F:hexosyltransferase activity"/>
    <property type="evidence" value="ECO:0007669"/>
    <property type="project" value="UniProtKB-ARBA"/>
</dbReference>
<dbReference type="Gene3D" id="3.90.550.10">
    <property type="entry name" value="Spore Coat Polysaccharide Biosynthesis Protein SpsA, Chain A"/>
    <property type="match status" value="1"/>
</dbReference>